<keyword evidence="1" id="KW-0732">Signal</keyword>
<gene>
    <name evidence="2" type="ORF">L5515_019722</name>
</gene>
<protein>
    <submittedName>
        <fullName evidence="2">Uncharacterized protein</fullName>
    </submittedName>
</protein>
<keyword evidence="3" id="KW-1185">Reference proteome</keyword>
<evidence type="ECO:0000313" key="2">
    <source>
        <dbReference type="EMBL" id="UMM44591.1"/>
    </source>
</evidence>
<sequence>MLPLQVYVNVLLEVFTLLVGSAVDELTRHFVETVPDRHDQLVNIHHQIIQRTVKEHELLLFGLSENTLYRCSPPSYVSRTEIGLVSTDVCSSLDCEHSFDATTRLMMAAIQVPFEAAKPISQSLKCFNDRQSAYTCTCGSPGNRTITFEPADVVFVLNDTPESDTHLTTASDYLFSFPDGGESYAPIALIVSSPEDDVLVVPRTRFHTLYGDEYGAYALYGVIYMKNSLPTFPRLL</sequence>
<dbReference type="EMBL" id="CP092625">
    <property type="protein sequence ID" value="UMM44591.1"/>
    <property type="molecule type" value="Genomic_DNA"/>
</dbReference>
<name>A0AAE9FMC0_CAEBR</name>
<organism evidence="2 3">
    <name type="scientific">Caenorhabditis briggsae</name>
    <dbReference type="NCBI Taxonomy" id="6238"/>
    <lineage>
        <taxon>Eukaryota</taxon>
        <taxon>Metazoa</taxon>
        <taxon>Ecdysozoa</taxon>
        <taxon>Nematoda</taxon>
        <taxon>Chromadorea</taxon>
        <taxon>Rhabditida</taxon>
        <taxon>Rhabditina</taxon>
        <taxon>Rhabditomorpha</taxon>
        <taxon>Rhabditoidea</taxon>
        <taxon>Rhabditidae</taxon>
        <taxon>Peloderinae</taxon>
        <taxon>Caenorhabditis</taxon>
    </lineage>
</organism>
<evidence type="ECO:0000313" key="3">
    <source>
        <dbReference type="Proteomes" id="UP000829354"/>
    </source>
</evidence>
<proteinExistence type="predicted"/>
<dbReference type="AlphaFoldDB" id="A0AAE9FMC0"/>
<dbReference type="Proteomes" id="UP000829354">
    <property type="component" value="Chromosome X"/>
</dbReference>
<reference evidence="2 3" key="1">
    <citation type="submission" date="2022-04" db="EMBL/GenBank/DDBJ databases">
        <title>Chromosome-level reference genomes for two strains of Caenorhabditis briggsae: an improved platform for comparative genomics.</title>
        <authorList>
            <person name="Stevens L."/>
            <person name="Andersen E."/>
        </authorList>
    </citation>
    <scope>NUCLEOTIDE SEQUENCE [LARGE SCALE GENOMIC DNA]</scope>
    <source>
        <strain evidence="2">VX34</strain>
        <tissue evidence="2">Whole-organism</tissue>
    </source>
</reference>
<evidence type="ECO:0000256" key="1">
    <source>
        <dbReference type="SAM" id="SignalP"/>
    </source>
</evidence>
<feature type="chain" id="PRO_5042260416" evidence="1">
    <location>
        <begin position="23"/>
        <end position="236"/>
    </location>
</feature>
<accession>A0AAE9FMC0</accession>
<feature type="signal peptide" evidence="1">
    <location>
        <begin position="1"/>
        <end position="22"/>
    </location>
</feature>